<dbReference type="EMBL" id="JBHSDC010000003">
    <property type="protein sequence ID" value="MFC4231254.1"/>
    <property type="molecule type" value="Genomic_DNA"/>
</dbReference>
<keyword evidence="10" id="KW-1185">Reference proteome</keyword>
<keyword evidence="9" id="KW-0032">Aminotransferase</keyword>
<comment type="catalytic activity">
    <reaction evidence="7">
        <text>L-isoleucine + 2-oxoglutarate = (S)-3-methyl-2-oxopentanoate + L-glutamate</text>
        <dbReference type="Rhea" id="RHEA:24801"/>
        <dbReference type="ChEBI" id="CHEBI:16810"/>
        <dbReference type="ChEBI" id="CHEBI:29985"/>
        <dbReference type="ChEBI" id="CHEBI:35146"/>
        <dbReference type="ChEBI" id="CHEBI:58045"/>
        <dbReference type="EC" id="2.6.1.42"/>
    </reaction>
</comment>
<organism evidence="9 10">
    <name type="scientific">Parasediminibacterium paludis</name>
    <dbReference type="NCBI Taxonomy" id="908966"/>
    <lineage>
        <taxon>Bacteria</taxon>
        <taxon>Pseudomonadati</taxon>
        <taxon>Bacteroidota</taxon>
        <taxon>Chitinophagia</taxon>
        <taxon>Chitinophagales</taxon>
        <taxon>Chitinophagaceae</taxon>
        <taxon>Parasediminibacterium</taxon>
    </lineage>
</organism>
<dbReference type="RefSeq" id="WP_379012641.1">
    <property type="nucleotide sequence ID" value="NZ_JBHSDC010000003.1"/>
</dbReference>
<dbReference type="SUPFAM" id="SSF56752">
    <property type="entry name" value="D-aminoacid aminotransferase-like PLP-dependent enzymes"/>
    <property type="match status" value="1"/>
</dbReference>
<reference evidence="10" key="1">
    <citation type="journal article" date="2019" name="Int. J. Syst. Evol. Microbiol.">
        <title>The Global Catalogue of Microorganisms (GCM) 10K type strain sequencing project: providing services to taxonomists for standard genome sequencing and annotation.</title>
        <authorList>
            <consortium name="The Broad Institute Genomics Platform"/>
            <consortium name="The Broad Institute Genome Sequencing Center for Infectious Disease"/>
            <person name="Wu L."/>
            <person name="Ma J."/>
        </authorList>
    </citation>
    <scope>NUCLEOTIDE SEQUENCE [LARGE SCALE GENOMIC DNA]</scope>
    <source>
        <strain evidence="10">CECT 8010</strain>
    </source>
</reference>
<dbReference type="InterPro" id="IPR036038">
    <property type="entry name" value="Aminotransferase-like"/>
</dbReference>
<proteinExistence type="inferred from homology"/>
<dbReference type="InterPro" id="IPR043131">
    <property type="entry name" value="BCAT-like_N"/>
</dbReference>
<dbReference type="CDD" id="cd00449">
    <property type="entry name" value="PLPDE_IV"/>
    <property type="match status" value="1"/>
</dbReference>
<comment type="catalytic activity">
    <reaction evidence="6">
        <text>L-valine + 2-oxoglutarate = 3-methyl-2-oxobutanoate + L-glutamate</text>
        <dbReference type="Rhea" id="RHEA:24813"/>
        <dbReference type="ChEBI" id="CHEBI:11851"/>
        <dbReference type="ChEBI" id="CHEBI:16810"/>
        <dbReference type="ChEBI" id="CHEBI:29985"/>
        <dbReference type="ChEBI" id="CHEBI:57762"/>
        <dbReference type="EC" id="2.6.1.42"/>
    </reaction>
</comment>
<evidence type="ECO:0000256" key="6">
    <source>
        <dbReference type="ARBA" id="ARBA00048212"/>
    </source>
</evidence>
<evidence type="ECO:0000256" key="3">
    <source>
        <dbReference type="ARBA" id="ARBA00005072"/>
    </source>
</evidence>
<comment type="pathway">
    <text evidence="1">Amino-acid biosynthesis; L-isoleucine biosynthesis; L-isoleucine from 2-oxobutanoate: step 4/4.</text>
</comment>
<keyword evidence="9" id="KW-0808">Transferase</keyword>
<evidence type="ECO:0000313" key="9">
    <source>
        <dbReference type="EMBL" id="MFC4231254.1"/>
    </source>
</evidence>
<dbReference type="Gene3D" id="3.20.10.10">
    <property type="entry name" value="D-amino Acid Aminotransferase, subunit A, domain 2"/>
    <property type="match status" value="1"/>
</dbReference>
<evidence type="ECO:0000256" key="7">
    <source>
        <dbReference type="ARBA" id="ARBA00048798"/>
    </source>
</evidence>
<dbReference type="InterPro" id="IPR043132">
    <property type="entry name" value="BCAT-like_C"/>
</dbReference>
<comment type="pathway">
    <text evidence="3">Amino-acid biosynthesis; L-leucine biosynthesis; L-leucine from 3-methyl-2-oxobutanoate: step 4/4.</text>
</comment>
<dbReference type="Proteomes" id="UP001595906">
    <property type="component" value="Unassembled WGS sequence"/>
</dbReference>
<evidence type="ECO:0000313" key="10">
    <source>
        <dbReference type="Proteomes" id="UP001595906"/>
    </source>
</evidence>
<gene>
    <name evidence="9" type="ORF">ACFOW1_05090</name>
</gene>
<dbReference type="EC" id="2.6.1.42" evidence="5"/>
<comment type="caution">
    <text evidence="9">The sequence shown here is derived from an EMBL/GenBank/DDBJ whole genome shotgun (WGS) entry which is preliminary data.</text>
</comment>
<evidence type="ECO:0000256" key="8">
    <source>
        <dbReference type="ARBA" id="ARBA00049229"/>
    </source>
</evidence>
<dbReference type="PANTHER" id="PTHR42743:SF11">
    <property type="entry name" value="AMINODEOXYCHORISMATE LYASE"/>
    <property type="match status" value="1"/>
</dbReference>
<comment type="similarity">
    <text evidence="4">Belongs to the class-IV pyridoxal-phosphate-dependent aminotransferase family.</text>
</comment>
<evidence type="ECO:0000256" key="4">
    <source>
        <dbReference type="ARBA" id="ARBA00009320"/>
    </source>
</evidence>
<comment type="pathway">
    <text evidence="2">Amino-acid biosynthesis; L-valine biosynthesis; L-valine from pyruvate: step 4/4.</text>
</comment>
<dbReference type="InterPro" id="IPR001544">
    <property type="entry name" value="Aminotrans_IV"/>
</dbReference>
<accession>A0ABV8PWB7</accession>
<sequence>MYLNQNGKIIKETTASISPNNRSFRYGDGFFETMKMVDGKILLADYHFERLFASLALLQFDVPNFLTADYLQTQIIELAKRNYHNKLARIRLTIYRGDGGLFDPQNMFPNYLIQTWDLNPANNLLNENGLVLDIFTDAIKACDRFSQVKSNNYLGYAMAALWAKKQHVNDAILLNPYQRVADATIANIFIMSDGVVQTPSLQEGCVNGVMRRHLLTQLRANNMPVEETTITTDALLQAQELFLTNGIYGIRWVKQLQNSHYTNALSGLLHKQFVKSLF</sequence>
<comment type="catalytic activity">
    <reaction evidence="8">
        <text>L-leucine + 2-oxoglutarate = 4-methyl-2-oxopentanoate + L-glutamate</text>
        <dbReference type="Rhea" id="RHEA:18321"/>
        <dbReference type="ChEBI" id="CHEBI:16810"/>
        <dbReference type="ChEBI" id="CHEBI:17865"/>
        <dbReference type="ChEBI" id="CHEBI:29985"/>
        <dbReference type="ChEBI" id="CHEBI:57427"/>
        <dbReference type="EC" id="2.6.1.42"/>
    </reaction>
</comment>
<evidence type="ECO:0000256" key="5">
    <source>
        <dbReference type="ARBA" id="ARBA00013053"/>
    </source>
</evidence>
<name>A0ABV8PWB7_9BACT</name>
<dbReference type="Pfam" id="PF01063">
    <property type="entry name" value="Aminotran_4"/>
    <property type="match status" value="1"/>
</dbReference>
<dbReference type="InterPro" id="IPR050571">
    <property type="entry name" value="Class-IV_PLP-Dep_Aminotrnsfr"/>
</dbReference>
<dbReference type="GO" id="GO:0008483">
    <property type="term" value="F:transaminase activity"/>
    <property type="evidence" value="ECO:0007669"/>
    <property type="project" value="UniProtKB-KW"/>
</dbReference>
<dbReference type="Gene3D" id="3.30.470.10">
    <property type="match status" value="1"/>
</dbReference>
<protein>
    <recommendedName>
        <fullName evidence="5">branched-chain-amino-acid transaminase</fullName>
        <ecNumber evidence="5">2.6.1.42</ecNumber>
    </recommendedName>
</protein>
<evidence type="ECO:0000256" key="1">
    <source>
        <dbReference type="ARBA" id="ARBA00004824"/>
    </source>
</evidence>
<dbReference type="PANTHER" id="PTHR42743">
    <property type="entry name" value="AMINO-ACID AMINOTRANSFERASE"/>
    <property type="match status" value="1"/>
</dbReference>
<evidence type="ECO:0000256" key="2">
    <source>
        <dbReference type="ARBA" id="ARBA00004931"/>
    </source>
</evidence>